<proteinExistence type="predicted"/>
<dbReference type="RefSeq" id="WP_068327460.1">
    <property type="nucleotide sequence ID" value="NZ_CP104874.1"/>
</dbReference>
<sequence length="274" mass="30994">MSETRAPQATHDLPVLSVDGDWSGQLVATAVHAGHDLRPEVHEQMVLDEEVRLREEDPFTDRFIERLPARLVVHRSRFETDLNRVREEAVYREPEDAWGLDMWRGGRLPDDIAERSLEVFDEVYDELGRRFDEIAARGPFVVYDVHSYNHRRDGADAVPGPQEDNPDVNVGTGSLDRERWGSVVDTFMEHVELSGGRLDVRENVKFRGRGIAQWAHARYPDQAVVLAIEFKKTYMDEWTGEPDDERIAAIAAALAATRGPVLAALERLTEGATA</sequence>
<accession>A0ABZ2FIE9</accession>
<dbReference type="Pfam" id="PF05013">
    <property type="entry name" value="FGase"/>
    <property type="match status" value="1"/>
</dbReference>
<organism evidence="2 3">
    <name type="scientific">Janibacter terrae</name>
    <dbReference type="NCBI Taxonomy" id="103817"/>
    <lineage>
        <taxon>Bacteria</taxon>
        <taxon>Bacillati</taxon>
        <taxon>Actinomycetota</taxon>
        <taxon>Actinomycetes</taxon>
        <taxon>Micrococcales</taxon>
        <taxon>Intrasporangiaceae</taxon>
        <taxon>Janibacter</taxon>
    </lineage>
</organism>
<dbReference type="InterPro" id="IPR007709">
    <property type="entry name" value="N-FG_amidohydro"/>
</dbReference>
<evidence type="ECO:0000256" key="1">
    <source>
        <dbReference type="SAM" id="MobiDB-lite"/>
    </source>
</evidence>
<dbReference type="EMBL" id="CP104874">
    <property type="protein sequence ID" value="WWF06495.1"/>
    <property type="molecule type" value="Genomic_DNA"/>
</dbReference>
<evidence type="ECO:0000313" key="2">
    <source>
        <dbReference type="EMBL" id="WWF06495.1"/>
    </source>
</evidence>
<reference evidence="2 3" key="1">
    <citation type="submission" date="2022-09" db="EMBL/GenBank/DDBJ databases">
        <title>Complete genome sequence of Janibacter terrae strain COS04-44, PCL-degrading bacteria isolated from oil spilled coast.</title>
        <authorList>
            <person name="Park H."/>
            <person name="Kim J.Y."/>
            <person name="An S.H."/>
            <person name="Lee C.M."/>
            <person name="Weon H.-Y."/>
        </authorList>
    </citation>
    <scope>NUCLEOTIDE SEQUENCE [LARGE SCALE GENOMIC DNA]</scope>
    <source>
        <strain evidence="2 3">COS04-44</strain>
    </source>
</reference>
<evidence type="ECO:0000313" key="3">
    <source>
        <dbReference type="Proteomes" id="UP001381003"/>
    </source>
</evidence>
<name>A0ABZ2FIE9_9MICO</name>
<feature type="region of interest" description="Disordered" evidence="1">
    <location>
        <begin position="154"/>
        <end position="174"/>
    </location>
</feature>
<protein>
    <submittedName>
        <fullName evidence="2">N-formylglutamate amidohydrolase</fullName>
    </submittedName>
</protein>
<keyword evidence="3" id="KW-1185">Reference proteome</keyword>
<dbReference type="Proteomes" id="UP001381003">
    <property type="component" value="Chromosome"/>
</dbReference>
<dbReference type="SUPFAM" id="SSF53187">
    <property type="entry name" value="Zn-dependent exopeptidases"/>
    <property type="match status" value="1"/>
</dbReference>
<dbReference type="Gene3D" id="3.40.630.40">
    <property type="entry name" value="Zn-dependent exopeptidases"/>
    <property type="match status" value="1"/>
</dbReference>
<gene>
    <name evidence="2" type="ORF">N5P18_06380</name>
</gene>